<evidence type="ECO:0000313" key="3">
    <source>
        <dbReference type="Proteomes" id="UP000297540"/>
    </source>
</evidence>
<dbReference type="EMBL" id="SOZE01000050">
    <property type="protein sequence ID" value="TFF33275.1"/>
    <property type="molecule type" value="Genomic_DNA"/>
</dbReference>
<gene>
    <name evidence="2" type="ORF">E2R66_26720</name>
</gene>
<reference evidence="2 3" key="1">
    <citation type="journal article" date="2017" name="Int. J. Syst. Evol. Microbiol.">
        <title>Mucilaginibacterpsychrotolerans sp. nov., isolated from peatlands.</title>
        <authorList>
            <person name="Deng Y."/>
            <person name="Shen L."/>
            <person name="Xu B."/>
            <person name="Liu Y."/>
            <person name="Gu Z."/>
            <person name="Liu H."/>
            <person name="Zhou Y."/>
        </authorList>
    </citation>
    <scope>NUCLEOTIDE SEQUENCE [LARGE SCALE GENOMIC DNA]</scope>
    <source>
        <strain evidence="2 3">NH7-4</strain>
    </source>
</reference>
<name>A0A4Y8S3N9_9SPHI</name>
<dbReference type="AlphaFoldDB" id="A0A4Y8S3N9"/>
<evidence type="ECO:0000313" key="2">
    <source>
        <dbReference type="EMBL" id="TFF33275.1"/>
    </source>
</evidence>
<feature type="transmembrane region" description="Helical" evidence="1">
    <location>
        <begin position="176"/>
        <end position="193"/>
    </location>
</feature>
<dbReference type="Proteomes" id="UP000297540">
    <property type="component" value="Unassembled WGS sequence"/>
</dbReference>
<protein>
    <submittedName>
        <fullName evidence="2">Uncharacterized protein</fullName>
    </submittedName>
</protein>
<proteinExistence type="predicted"/>
<evidence type="ECO:0000256" key="1">
    <source>
        <dbReference type="SAM" id="Phobius"/>
    </source>
</evidence>
<keyword evidence="1" id="KW-1133">Transmembrane helix</keyword>
<sequence>MKRKPIARFYFPGLISLVLLPLMCYGYFAYQSNLSRMSGIDIAFADDDFFSRVKFNVKNFEAHSTNLLITGDAKQNKVTLFKLTALCNELIKRNNYDSGVTITLTDEANYQDFINLMDIGFKTNVTFAPFKNKVYFLVPKPIKEAKTPYFICGNVSHVDAQSKYLPIEQFFNINAVRLWPSSIAFVLMMFFSIRDNRYITAHR</sequence>
<keyword evidence="1" id="KW-0472">Membrane</keyword>
<accession>A0A4Y8S3N9</accession>
<feature type="transmembrane region" description="Helical" evidence="1">
    <location>
        <begin position="9"/>
        <end position="30"/>
    </location>
</feature>
<comment type="caution">
    <text evidence="2">The sequence shown here is derived from an EMBL/GenBank/DDBJ whole genome shotgun (WGS) entry which is preliminary data.</text>
</comment>
<organism evidence="2 3">
    <name type="scientific">Mucilaginibacter psychrotolerans</name>
    <dbReference type="NCBI Taxonomy" id="1524096"/>
    <lineage>
        <taxon>Bacteria</taxon>
        <taxon>Pseudomonadati</taxon>
        <taxon>Bacteroidota</taxon>
        <taxon>Sphingobacteriia</taxon>
        <taxon>Sphingobacteriales</taxon>
        <taxon>Sphingobacteriaceae</taxon>
        <taxon>Mucilaginibacter</taxon>
    </lineage>
</organism>
<keyword evidence="1" id="KW-0812">Transmembrane</keyword>
<keyword evidence="3" id="KW-1185">Reference proteome</keyword>